<evidence type="ECO:0000256" key="1">
    <source>
        <dbReference type="SAM" id="SignalP"/>
    </source>
</evidence>
<dbReference type="Proteomes" id="UP000481807">
    <property type="component" value="Unassembled WGS sequence"/>
</dbReference>
<reference evidence="4" key="2">
    <citation type="submission" date="2018-03" db="EMBL/GenBank/DDBJ databases">
        <authorList>
            <person name="Keele B.F."/>
        </authorList>
    </citation>
    <scope>NUCLEOTIDE SEQUENCE</scope>
    <source>
        <strain evidence="4">SNUC 2993</strain>
    </source>
</reference>
<dbReference type="GeneID" id="58061228"/>
<evidence type="ECO:0000313" key="2">
    <source>
        <dbReference type="EMBL" id="MCG6226715.1"/>
    </source>
</evidence>
<dbReference type="EMBL" id="PZEV01000019">
    <property type="protein sequence ID" value="PTI50946.1"/>
    <property type="molecule type" value="Genomic_DNA"/>
</dbReference>
<comment type="caution">
    <text evidence="4">The sequence shown here is derived from an EMBL/GenBank/DDBJ whole genome shotgun (WGS) entry which is preliminary data.</text>
</comment>
<dbReference type="AlphaFoldDB" id="A0A2T4Q064"/>
<dbReference type="EMBL" id="QSTD01000003">
    <property type="protein sequence ID" value="RGM30363.1"/>
    <property type="molecule type" value="Genomic_DNA"/>
</dbReference>
<name>A0A2T4Q064_STAWA</name>
<reference evidence="4 6" key="1">
    <citation type="journal article" date="2016" name="Front. Microbiol.">
        <title>Comprehensive Phylogenetic Analysis of Bovine Non-aureus Staphylococci Species Based on Whole-Genome Sequencing.</title>
        <authorList>
            <person name="Naushad S."/>
            <person name="Barkema H.W."/>
            <person name="Luby C."/>
            <person name="Condas L.A."/>
            <person name="Nobrega D.B."/>
            <person name="Carson D.A."/>
            <person name="De Buck J."/>
        </authorList>
    </citation>
    <scope>NUCLEOTIDE SEQUENCE [LARGE SCALE GENOMIC DNA]</scope>
    <source>
        <strain evidence="4 6">SNUC 2993</strain>
    </source>
</reference>
<evidence type="ECO:0000313" key="9">
    <source>
        <dbReference type="Proteomes" id="UP000814367"/>
    </source>
</evidence>
<reference evidence="2 9" key="5">
    <citation type="submission" date="2020-03" db="EMBL/GenBank/DDBJ databases">
        <title>Comparative genetics of Staphylococcus warneri persistents from caprine mastitis.</title>
        <authorList>
            <person name="Franca C.A."/>
            <person name="Rosa D.S."/>
            <person name="Silva A."/>
            <person name="Rodrigues D.L.N."/>
            <person name="Santos R.G."/>
            <person name="Castillo R.E.H."/>
            <person name="Moreira M.A.S."/>
            <person name="Lima M.C."/>
            <person name="Gouveia G.V."/>
            <person name="Gouveia J.J.S."/>
            <person name="Souza R.F.S."/>
            <person name="Bertram B."/>
            <person name="Azevedo V."/>
            <person name="Costa M."/>
        </authorList>
    </citation>
    <scope>NUCLEOTIDE SEQUENCE [LARGE SCALE GENOMIC DNA]</scope>
    <source>
        <strain evidence="2 9">Cap 9.2</strain>
    </source>
</reference>
<dbReference type="Proteomes" id="UP000240717">
    <property type="component" value="Unassembled WGS sequence"/>
</dbReference>
<reference evidence="5 7" key="3">
    <citation type="submission" date="2018-08" db="EMBL/GenBank/DDBJ databases">
        <title>A genome reference for cultivated species of the human gut microbiota.</title>
        <authorList>
            <person name="Zou Y."/>
            <person name="Xue W."/>
            <person name="Luo G."/>
        </authorList>
    </citation>
    <scope>NUCLEOTIDE SEQUENCE [LARGE SCALE GENOMIC DNA]</scope>
    <source>
        <strain evidence="5 7">OM08-17AT</strain>
    </source>
</reference>
<dbReference type="PROSITE" id="PS51257">
    <property type="entry name" value="PROKAR_LIPOPROTEIN"/>
    <property type="match status" value="1"/>
</dbReference>
<dbReference type="RefSeq" id="WP_002466321.1">
    <property type="nucleotide sequence ID" value="NZ_CABMFV010000003.1"/>
</dbReference>
<dbReference type="Proteomes" id="UP000261016">
    <property type="component" value="Unassembled WGS sequence"/>
</dbReference>
<evidence type="ECO:0000313" key="6">
    <source>
        <dbReference type="Proteomes" id="UP000240717"/>
    </source>
</evidence>
<evidence type="ECO:0000313" key="5">
    <source>
        <dbReference type="EMBL" id="RGM30363.1"/>
    </source>
</evidence>
<proteinExistence type="predicted"/>
<gene>
    <name evidence="4" type="ORF">BU085_06795</name>
    <name evidence="3" type="ORF">D3Z30_08290</name>
    <name evidence="5" type="ORF">DXC19_07870</name>
    <name evidence="2" type="ORF">G8J23_12095</name>
</gene>
<feature type="signal peptide" evidence="1">
    <location>
        <begin position="1"/>
        <end position="19"/>
    </location>
</feature>
<evidence type="ECO:0000313" key="4">
    <source>
        <dbReference type="EMBL" id="PTI50946.1"/>
    </source>
</evidence>
<evidence type="ECO:0008006" key="10">
    <source>
        <dbReference type="Google" id="ProtNLM"/>
    </source>
</evidence>
<reference evidence="3 8" key="4">
    <citation type="submission" date="2018-08" db="EMBL/GenBank/DDBJ databases">
        <title>Murine metabolic-syndrome-specific gut microbial biobank.</title>
        <authorList>
            <person name="Liu C."/>
        </authorList>
    </citation>
    <scope>NUCLEOTIDE SEQUENCE [LARGE SCALE GENOMIC DNA]</scope>
    <source>
        <strain evidence="3 8">1XD21-27</strain>
    </source>
</reference>
<organism evidence="4 6">
    <name type="scientific">Staphylococcus warneri</name>
    <dbReference type="NCBI Taxonomy" id="1292"/>
    <lineage>
        <taxon>Bacteria</taxon>
        <taxon>Bacillati</taxon>
        <taxon>Bacillota</taxon>
        <taxon>Bacilli</taxon>
        <taxon>Bacillales</taxon>
        <taxon>Staphylococcaceae</taxon>
        <taxon>Staphylococcus</taxon>
    </lineage>
</organism>
<feature type="chain" id="PRO_5044580756" description="DUF3642 domain-containing protein" evidence="1">
    <location>
        <begin position="20"/>
        <end position="106"/>
    </location>
</feature>
<evidence type="ECO:0000313" key="3">
    <source>
        <dbReference type="EMBL" id="NBH30981.1"/>
    </source>
</evidence>
<sequence length="106" mass="11623">MKKILILLSILLVVGTACSSGPTKQAQGKWQNDNGDIINVKGEKFKVTMKGSTIEGDIKDDKDHKELSKVKFVGETAYIKVDDDTLSIIESPGDTPNDEAQFKKVK</sequence>
<accession>A0A2T4Q064</accession>
<evidence type="ECO:0000313" key="8">
    <source>
        <dbReference type="Proteomes" id="UP000481807"/>
    </source>
</evidence>
<dbReference type="EMBL" id="QXWP01000004">
    <property type="protein sequence ID" value="NBH30981.1"/>
    <property type="molecule type" value="Genomic_DNA"/>
</dbReference>
<protein>
    <recommendedName>
        <fullName evidence="10">DUF3642 domain-containing protein</fullName>
    </recommendedName>
</protein>
<keyword evidence="9" id="KW-1185">Reference proteome</keyword>
<dbReference type="Proteomes" id="UP000814367">
    <property type="component" value="Unassembled WGS sequence"/>
</dbReference>
<dbReference type="EMBL" id="JAANHJ010000001">
    <property type="protein sequence ID" value="MCG6226715.1"/>
    <property type="molecule type" value="Genomic_DNA"/>
</dbReference>
<dbReference type="STRING" id="1194526.A284_11645"/>
<evidence type="ECO:0000313" key="7">
    <source>
        <dbReference type="Proteomes" id="UP000261016"/>
    </source>
</evidence>
<keyword evidence="1" id="KW-0732">Signal</keyword>